<evidence type="ECO:0000256" key="5">
    <source>
        <dbReference type="ARBA" id="ARBA00022801"/>
    </source>
</evidence>
<organism evidence="8 9">
    <name type="scientific">Saccharothrix yanglingensis</name>
    <dbReference type="NCBI Taxonomy" id="659496"/>
    <lineage>
        <taxon>Bacteria</taxon>
        <taxon>Bacillati</taxon>
        <taxon>Actinomycetota</taxon>
        <taxon>Actinomycetes</taxon>
        <taxon>Pseudonocardiales</taxon>
        <taxon>Pseudonocardiaceae</taxon>
        <taxon>Saccharothrix</taxon>
    </lineage>
</organism>
<dbReference type="InterPro" id="IPR019758">
    <property type="entry name" value="Pept_S26A_signal_pept_1_CS"/>
</dbReference>
<evidence type="ECO:0000259" key="7">
    <source>
        <dbReference type="Pfam" id="PF10502"/>
    </source>
</evidence>
<dbReference type="Proteomes" id="UP001225605">
    <property type="component" value="Unassembled WGS sequence"/>
</dbReference>
<evidence type="ECO:0000313" key="8">
    <source>
        <dbReference type="EMBL" id="MDQ2586548.1"/>
    </source>
</evidence>
<dbReference type="InterPro" id="IPR019533">
    <property type="entry name" value="Peptidase_S26"/>
</dbReference>
<dbReference type="CDD" id="cd06530">
    <property type="entry name" value="S26_SPase_I"/>
    <property type="match status" value="1"/>
</dbReference>
<dbReference type="SUPFAM" id="SSF51306">
    <property type="entry name" value="LexA/Signal peptidase"/>
    <property type="match status" value="1"/>
</dbReference>
<evidence type="ECO:0000256" key="6">
    <source>
        <dbReference type="RuleBase" id="RU362042"/>
    </source>
</evidence>
<dbReference type="PANTHER" id="PTHR43390:SF1">
    <property type="entry name" value="CHLOROPLAST PROCESSING PEPTIDASE"/>
    <property type="match status" value="1"/>
</dbReference>
<dbReference type="PANTHER" id="PTHR43390">
    <property type="entry name" value="SIGNAL PEPTIDASE I"/>
    <property type="match status" value="1"/>
</dbReference>
<comment type="subcellular location">
    <subcellularLocation>
        <location evidence="2">Cell membrane</location>
        <topology evidence="2">Single-pass type II membrane protein</topology>
    </subcellularLocation>
    <subcellularLocation>
        <location evidence="6">Membrane</location>
        <topology evidence="6">Single-pass type II membrane protein</topology>
    </subcellularLocation>
</comment>
<comment type="caution">
    <text evidence="8">The sequence shown here is derived from an EMBL/GenBank/DDBJ whole genome shotgun (WGS) entry which is preliminary data.</text>
</comment>
<comment type="similarity">
    <text evidence="3 6">Belongs to the peptidase S26 family.</text>
</comment>
<reference evidence="8 9" key="1">
    <citation type="submission" date="2017-06" db="EMBL/GenBank/DDBJ databases">
        <title>Cultured bacterium strain Saccharothrix yanglingensis Hhs.015.</title>
        <authorList>
            <person name="Xia Y."/>
        </authorList>
    </citation>
    <scope>NUCLEOTIDE SEQUENCE [LARGE SCALE GENOMIC DNA]</scope>
    <source>
        <strain evidence="8 9">Hhs.015</strain>
    </source>
</reference>
<evidence type="ECO:0000256" key="3">
    <source>
        <dbReference type="ARBA" id="ARBA00009370"/>
    </source>
</evidence>
<evidence type="ECO:0000313" key="9">
    <source>
        <dbReference type="Proteomes" id="UP001225605"/>
    </source>
</evidence>
<evidence type="ECO:0000256" key="4">
    <source>
        <dbReference type="ARBA" id="ARBA00013208"/>
    </source>
</evidence>
<proteinExistence type="inferred from homology"/>
<sequence>MRGRVVSAVLGGGVSLLLVAALVVFALSSPVSGDSMNPGLRSGDRVLALDDTPERLDVVTLRPPGGTATVVRRVIGVPGDQVRITDSDILVRPGGGEWLAVDRGPGDPGVCCAPDGRGGTDGAVEVPPGRYFVLGDNLTVSTDSRTYGFVPEADITGVVWRRVWPVPRFDAVRVPALSAVPVTGP</sequence>
<dbReference type="Pfam" id="PF10502">
    <property type="entry name" value="Peptidase_S26"/>
    <property type="match status" value="1"/>
</dbReference>
<dbReference type="PROSITE" id="PS00761">
    <property type="entry name" value="SPASE_I_3"/>
    <property type="match status" value="1"/>
</dbReference>
<keyword evidence="5 6" id="KW-0378">Hydrolase</keyword>
<dbReference type="InterPro" id="IPR000223">
    <property type="entry name" value="Pept_S26A_signal_pept_1"/>
</dbReference>
<evidence type="ECO:0000256" key="2">
    <source>
        <dbReference type="ARBA" id="ARBA00004401"/>
    </source>
</evidence>
<name>A0ABU0X4B9_9PSEU</name>
<dbReference type="EMBL" id="NSDM01000009">
    <property type="protein sequence ID" value="MDQ2586548.1"/>
    <property type="molecule type" value="Genomic_DNA"/>
</dbReference>
<dbReference type="RefSeq" id="WP_306747809.1">
    <property type="nucleotide sequence ID" value="NZ_NSDM01000009.1"/>
</dbReference>
<evidence type="ECO:0000256" key="1">
    <source>
        <dbReference type="ARBA" id="ARBA00000677"/>
    </source>
</evidence>
<dbReference type="InterPro" id="IPR036286">
    <property type="entry name" value="LexA/Signal_pep-like_sf"/>
</dbReference>
<keyword evidence="6" id="KW-0645">Protease</keyword>
<protein>
    <recommendedName>
        <fullName evidence="4 6">Signal peptidase I</fullName>
        <ecNumber evidence="4 6">3.4.21.89</ecNumber>
    </recommendedName>
</protein>
<dbReference type="NCBIfam" id="TIGR02227">
    <property type="entry name" value="sigpep_I_bact"/>
    <property type="match status" value="1"/>
</dbReference>
<gene>
    <name evidence="8" type="primary">lepB</name>
    <name evidence="8" type="ORF">CKY47_21630</name>
</gene>
<comment type="catalytic activity">
    <reaction evidence="1 6">
        <text>Cleavage of hydrophobic, N-terminal signal or leader sequences from secreted and periplasmic proteins.</text>
        <dbReference type="EC" id="3.4.21.89"/>
    </reaction>
</comment>
<keyword evidence="9" id="KW-1185">Reference proteome</keyword>
<dbReference type="PRINTS" id="PR00727">
    <property type="entry name" value="LEADERPTASE"/>
</dbReference>
<dbReference type="Gene3D" id="2.10.109.10">
    <property type="entry name" value="Umud Fragment, subunit A"/>
    <property type="match status" value="1"/>
</dbReference>
<dbReference type="EC" id="3.4.21.89" evidence="4 6"/>
<accession>A0ABU0X4B9</accession>
<feature type="domain" description="Peptidase S26" evidence="7">
    <location>
        <begin position="16"/>
        <end position="164"/>
    </location>
</feature>